<evidence type="ECO:0000256" key="3">
    <source>
        <dbReference type="ARBA" id="ARBA00023002"/>
    </source>
</evidence>
<proteinExistence type="predicted"/>
<gene>
    <name evidence="5" type="ORF">GH723_07335</name>
</gene>
<reference evidence="5 6" key="1">
    <citation type="submission" date="2019-11" db="EMBL/GenBank/DDBJ databases">
        <authorList>
            <person name="He Y."/>
        </authorList>
    </citation>
    <scope>NUCLEOTIDE SEQUENCE [LARGE SCALE GENOMIC DNA]</scope>
    <source>
        <strain evidence="5 6">SCSIO 58843</strain>
    </source>
</reference>
<dbReference type="AlphaFoldDB" id="A0A5Q2RP07"/>
<dbReference type="PANTHER" id="PTHR38011">
    <property type="entry name" value="DIHYDROFOLATE REDUCTASE FAMILY PROTEIN (AFU_ORTHOLOGUE AFUA_8G06820)"/>
    <property type="match status" value="1"/>
</dbReference>
<evidence type="ECO:0000259" key="4">
    <source>
        <dbReference type="Pfam" id="PF01872"/>
    </source>
</evidence>
<sequence>MQRLVPTDGTPPDLGLDAAAIDPLIAAEARPGTTEQPWVVVNMVTSVDGATYVDGVSGPLGGDGDFAVFVALRAVADVVLAGSATVTAERYRPPMGDAARRARRTERGQAPLPRLAVVSNRGDIALDLPMFTDAGPDRRPVVLVADAATEARRTEIEQVADVLVAGEERVDVRTAVSLLGSELGARIVLCEGGATLNGLLLAADLVDEWCTTSAPLLVAGDAARSAVGSPTPEPRRLRLARVLEHDGELMLRYVRDRDPRNGGQQRA</sequence>
<feature type="domain" description="Bacterial bifunctional deaminase-reductase C-terminal" evidence="4">
    <location>
        <begin position="37"/>
        <end position="245"/>
    </location>
</feature>
<keyword evidence="2" id="KW-0521">NADP</keyword>
<comment type="pathway">
    <text evidence="1">Cofactor biosynthesis; riboflavin biosynthesis.</text>
</comment>
<dbReference type="GO" id="GO:0008703">
    <property type="term" value="F:5-amino-6-(5-phosphoribosylamino)uracil reductase activity"/>
    <property type="evidence" value="ECO:0007669"/>
    <property type="project" value="InterPro"/>
</dbReference>
<dbReference type="InterPro" id="IPR050765">
    <property type="entry name" value="Riboflavin_Biosynth_HTPR"/>
</dbReference>
<evidence type="ECO:0000256" key="1">
    <source>
        <dbReference type="ARBA" id="ARBA00005104"/>
    </source>
</evidence>
<dbReference type="InterPro" id="IPR024072">
    <property type="entry name" value="DHFR-like_dom_sf"/>
</dbReference>
<dbReference type="Pfam" id="PF01872">
    <property type="entry name" value="RibD_C"/>
    <property type="match status" value="1"/>
</dbReference>
<dbReference type="SUPFAM" id="SSF53597">
    <property type="entry name" value="Dihydrofolate reductase-like"/>
    <property type="match status" value="1"/>
</dbReference>
<dbReference type="RefSeq" id="WP_153759043.1">
    <property type="nucleotide sequence ID" value="NZ_CP045851.1"/>
</dbReference>
<name>A0A5Q2RP07_9ACTN</name>
<dbReference type="GO" id="GO:0009231">
    <property type="term" value="P:riboflavin biosynthetic process"/>
    <property type="evidence" value="ECO:0007669"/>
    <property type="project" value="InterPro"/>
</dbReference>
<evidence type="ECO:0000256" key="2">
    <source>
        <dbReference type="ARBA" id="ARBA00022857"/>
    </source>
</evidence>
<dbReference type="KEGG" id="atq:GH723_07335"/>
<dbReference type="PANTHER" id="PTHR38011:SF7">
    <property type="entry name" value="2,5-DIAMINO-6-RIBOSYLAMINO-4(3H)-PYRIMIDINONE 5'-PHOSPHATE REDUCTASE"/>
    <property type="match status" value="1"/>
</dbReference>
<keyword evidence="3" id="KW-0560">Oxidoreductase</keyword>
<accession>A0A5Q2RP07</accession>
<dbReference type="InterPro" id="IPR002734">
    <property type="entry name" value="RibDG_C"/>
</dbReference>
<evidence type="ECO:0000313" key="5">
    <source>
        <dbReference type="EMBL" id="QGG94935.1"/>
    </source>
</evidence>
<dbReference type="Gene3D" id="3.40.430.10">
    <property type="entry name" value="Dihydrofolate Reductase, subunit A"/>
    <property type="match status" value="1"/>
</dbReference>
<keyword evidence="6" id="KW-1185">Reference proteome</keyword>
<dbReference type="EMBL" id="CP045851">
    <property type="protein sequence ID" value="QGG94935.1"/>
    <property type="molecule type" value="Genomic_DNA"/>
</dbReference>
<dbReference type="Proteomes" id="UP000334019">
    <property type="component" value="Chromosome"/>
</dbReference>
<organism evidence="5 6">
    <name type="scientific">Actinomarinicola tropica</name>
    <dbReference type="NCBI Taxonomy" id="2789776"/>
    <lineage>
        <taxon>Bacteria</taxon>
        <taxon>Bacillati</taxon>
        <taxon>Actinomycetota</taxon>
        <taxon>Acidimicrobiia</taxon>
        <taxon>Acidimicrobiales</taxon>
        <taxon>Iamiaceae</taxon>
        <taxon>Actinomarinicola</taxon>
    </lineage>
</organism>
<protein>
    <submittedName>
        <fullName evidence="5">Pyrimidine reductase family protein</fullName>
    </submittedName>
</protein>
<evidence type="ECO:0000313" key="6">
    <source>
        <dbReference type="Proteomes" id="UP000334019"/>
    </source>
</evidence>